<protein>
    <submittedName>
        <fullName evidence="1">Uncharacterized protein</fullName>
    </submittedName>
</protein>
<dbReference type="AlphaFoldDB" id="A0AAE1Y2F5"/>
<reference evidence="1" key="2">
    <citation type="journal article" date="2024" name="Plant">
        <title>Genomic evolution and insights into agronomic trait innovations of Sesamum species.</title>
        <authorList>
            <person name="Miao H."/>
            <person name="Wang L."/>
            <person name="Qu L."/>
            <person name="Liu H."/>
            <person name="Sun Y."/>
            <person name="Le M."/>
            <person name="Wang Q."/>
            <person name="Wei S."/>
            <person name="Zheng Y."/>
            <person name="Lin W."/>
            <person name="Duan Y."/>
            <person name="Cao H."/>
            <person name="Xiong S."/>
            <person name="Wang X."/>
            <person name="Wei L."/>
            <person name="Li C."/>
            <person name="Ma Q."/>
            <person name="Ju M."/>
            <person name="Zhao R."/>
            <person name="Li G."/>
            <person name="Mu C."/>
            <person name="Tian Q."/>
            <person name="Mei H."/>
            <person name="Zhang T."/>
            <person name="Gao T."/>
            <person name="Zhang H."/>
        </authorList>
    </citation>
    <scope>NUCLEOTIDE SEQUENCE</scope>
    <source>
        <strain evidence="1">3651</strain>
    </source>
</reference>
<comment type="caution">
    <text evidence="1">The sequence shown here is derived from an EMBL/GenBank/DDBJ whole genome shotgun (WGS) entry which is preliminary data.</text>
</comment>
<gene>
    <name evidence="1" type="ORF">Salat_2137900</name>
</gene>
<sequence length="132" mass="15365">MDGCSDVDSFCNKEAIEYATTVVYLVMKESFTVDANYARYIKLRECFETFSYLISQPEKFPVAKAYDHFGEPITLLFVLYSKDEGQRKKRMETELGRVKQEAKIKLLTWMQSLSYRRGQMATEIMLGLLSKL</sequence>
<proteinExistence type="predicted"/>
<evidence type="ECO:0000313" key="2">
    <source>
        <dbReference type="Proteomes" id="UP001293254"/>
    </source>
</evidence>
<keyword evidence="2" id="KW-1185">Reference proteome</keyword>
<accession>A0AAE1Y2F5</accession>
<dbReference type="Proteomes" id="UP001293254">
    <property type="component" value="Unassembled WGS sequence"/>
</dbReference>
<evidence type="ECO:0000313" key="1">
    <source>
        <dbReference type="EMBL" id="KAK4421873.1"/>
    </source>
</evidence>
<reference evidence="1" key="1">
    <citation type="submission" date="2020-06" db="EMBL/GenBank/DDBJ databases">
        <authorList>
            <person name="Li T."/>
            <person name="Hu X."/>
            <person name="Zhang T."/>
            <person name="Song X."/>
            <person name="Zhang H."/>
            <person name="Dai N."/>
            <person name="Sheng W."/>
            <person name="Hou X."/>
            <person name="Wei L."/>
        </authorList>
    </citation>
    <scope>NUCLEOTIDE SEQUENCE</scope>
    <source>
        <strain evidence="1">3651</strain>
        <tissue evidence="1">Leaf</tissue>
    </source>
</reference>
<dbReference type="EMBL" id="JACGWO010000008">
    <property type="protein sequence ID" value="KAK4421873.1"/>
    <property type="molecule type" value="Genomic_DNA"/>
</dbReference>
<name>A0AAE1Y2F5_9LAMI</name>
<organism evidence="1 2">
    <name type="scientific">Sesamum alatum</name>
    <dbReference type="NCBI Taxonomy" id="300844"/>
    <lineage>
        <taxon>Eukaryota</taxon>
        <taxon>Viridiplantae</taxon>
        <taxon>Streptophyta</taxon>
        <taxon>Embryophyta</taxon>
        <taxon>Tracheophyta</taxon>
        <taxon>Spermatophyta</taxon>
        <taxon>Magnoliopsida</taxon>
        <taxon>eudicotyledons</taxon>
        <taxon>Gunneridae</taxon>
        <taxon>Pentapetalae</taxon>
        <taxon>asterids</taxon>
        <taxon>lamiids</taxon>
        <taxon>Lamiales</taxon>
        <taxon>Pedaliaceae</taxon>
        <taxon>Sesamum</taxon>
    </lineage>
</organism>